<accession>A0A222VVX8</accession>
<sequence length="251" mass="25140">MLFAPVLSEVAARMAGAGPEPGSGAVPMAYRLRDAVELVRPDWVVTHHDQGAEARAARTAGDVELVDVALAALDPVAGLVELVEVLAALYPDTVVAASVTGPAGMAAAMESGGDSADLLDCGDVLAELVSAYVGAGASRVLVWEPEVGDDIADEVISAHTSIVRRLDMLGVPGVLCGGAAIDSAGYRAHALNGGGREATLVPPNAFSRGAAGSFAELLPGSAAHGLVLTDGPVSADCDLGLLSAVSVRRTG</sequence>
<protein>
    <submittedName>
        <fullName evidence="1">Uncharacterized protein</fullName>
    </submittedName>
</protein>
<proteinExistence type="predicted"/>
<keyword evidence="2" id="KW-1185">Reference proteome</keyword>
<reference evidence="1 2" key="1">
    <citation type="submission" date="2016-10" db="EMBL/GenBank/DDBJ databases">
        <authorList>
            <person name="de Groot N.N."/>
        </authorList>
    </citation>
    <scope>NUCLEOTIDE SEQUENCE [LARGE SCALE GENOMIC DNA]</scope>
    <source>
        <strain evidence="1 2">CGMCC 4.5506</strain>
    </source>
</reference>
<dbReference type="STRING" id="530584.SAMN05421630_104493"/>
<dbReference type="Proteomes" id="UP000199494">
    <property type="component" value="Unassembled WGS sequence"/>
</dbReference>
<dbReference type="OrthoDB" id="3683331at2"/>
<dbReference type="AlphaFoldDB" id="A0A222VVX8"/>
<dbReference type="KEGG" id="pmad:BAY61_27230"/>
<dbReference type="EMBL" id="FMZE01000004">
    <property type="protein sequence ID" value="SDC92910.1"/>
    <property type="molecule type" value="Genomic_DNA"/>
</dbReference>
<dbReference type="RefSeq" id="WP_091803724.1">
    <property type="nucleotide sequence ID" value="NZ_CP016353.1"/>
</dbReference>
<organism evidence="1 2">
    <name type="scientific">Prauserella marina</name>
    <dbReference type="NCBI Taxonomy" id="530584"/>
    <lineage>
        <taxon>Bacteria</taxon>
        <taxon>Bacillati</taxon>
        <taxon>Actinomycetota</taxon>
        <taxon>Actinomycetes</taxon>
        <taxon>Pseudonocardiales</taxon>
        <taxon>Pseudonocardiaceae</taxon>
        <taxon>Prauserella</taxon>
    </lineage>
</organism>
<gene>
    <name evidence="1" type="ORF">SAMN05421630_104493</name>
</gene>
<name>A0A222VVX8_9PSEU</name>
<evidence type="ECO:0000313" key="1">
    <source>
        <dbReference type="EMBL" id="SDC92910.1"/>
    </source>
</evidence>
<evidence type="ECO:0000313" key="2">
    <source>
        <dbReference type="Proteomes" id="UP000199494"/>
    </source>
</evidence>